<dbReference type="eggNOG" id="KOG1529">
    <property type="taxonomic scope" value="Eukaryota"/>
</dbReference>
<feature type="domain" description="Rhodanese" evidence="5">
    <location>
        <begin position="202"/>
        <end position="320"/>
    </location>
</feature>
<evidence type="ECO:0000313" key="7">
    <source>
        <dbReference type="WBParaSite" id="Csp11.Scaffold629.g7784.t1"/>
    </source>
</evidence>
<dbReference type="FunFam" id="3.40.250.10:FF:000097">
    <property type="entry name" value="Putative thiosulfate sulfurtransferase mpst-1"/>
    <property type="match status" value="1"/>
</dbReference>
<evidence type="ECO:0000256" key="1">
    <source>
        <dbReference type="ARBA" id="ARBA00012245"/>
    </source>
</evidence>
<dbReference type="SUPFAM" id="SSF52821">
    <property type="entry name" value="Rhodanese/Cell cycle control phosphatase"/>
    <property type="match status" value="2"/>
</dbReference>
<dbReference type="PANTHER" id="PTHR11364">
    <property type="entry name" value="THIOSULFATE SULFERTANSFERASE"/>
    <property type="match status" value="1"/>
</dbReference>
<sequence length="328" mass="37017">MSLKKIIDVGSVNSLLKKGVINKEGVRLIDCSFAVSSRPDWKEFEQEGYGEFKSLMAAPSPSRKLYQAGHIPEAVHVDLDIATYPSRYQRFQQYRADLFEKYAQMIGLNKQEHFIFYGKGAFGGMLFASKVAWIFKSYGHENISLIDGGFDLWKKNGYEVSIEDVKLPVGNWKAEDEFKKYVITFQELEAKKEGKETQFIENTSEINFLDSRIRGQFEGTQETGLDPHLVNGSRIKGFKNLPSSELLTKEGTLKSEDDIRSWMTKNGYVENQPVITSCNAGIQAALLAYVIDAVVPSSTPPRVYNGSLKEMELRAPKKISEGPQHLPH</sequence>
<accession>A0A1I7UBY4</accession>
<dbReference type="Pfam" id="PF00581">
    <property type="entry name" value="Rhodanese"/>
    <property type="match status" value="1"/>
</dbReference>
<reference evidence="7" key="1">
    <citation type="submission" date="2016-11" db="UniProtKB">
        <authorList>
            <consortium name="WormBaseParasite"/>
        </authorList>
    </citation>
    <scope>IDENTIFICATION</scope>
</reference>
<dbReference type="GO" id="GO:0004792">
    <property type="term" value="F:thiosulfate-cyanide sulfurtransferase activity"/>
    <property type="evidence" value="ECO:0007669"/>
    <property type="project" value="UniProtKB-EC"/>
</dbReference>
<evidence type="ECO:0000313" key="6">
    <source>
        <dbReference type="Proteomes" id="UP000095282"/>
    </source>
</evidence>
<keyword evidence="6" id="KW-1185">Reference proteome</keyword>
<dbReference type="STRING" id="1561998.A0A1I7UBY4"/>
<dbReference type="CDD" id="cd01448">
    <property type="entry name" value="TST_Repeat_1"/>
    <property type="match status" value="1"/>
</dbReference>
<dbReference type="PANTHER" id="PTHR11364:SF7">
    <property type="entry name" value="THIOSULFATE SULFURTRANSFERASE MPST-1-RELATED"/>
    <property type="match status" value="1"/>
</dbReference>
<dbReference type="FunFam" id="3.40.250.10:FF:000058">
    <property type="entry name" value="MercaptoPyruvate SulfurTransferase homolog"/>
    <property type="match status" value="1"/>
</dbReference>
<protein>
    <recommendedName>
        <fullName evidence="1">thiosulfate sulfurtransferase</fullName>
        <ecNumber evidence="1">2.8.1.1</ecNumber>
    </recommendedName>
</protein>
<name>A0A1I7UBY4_9PELO</name>
<evidence type="ECO:0000256" key="4">
    <source>
        <dbReference type="ARBA" id="ARBA00047549"/>
    </source>
</evidence>
<dbReference type="GO" id="GO:0005739">
    <property type="term" value="C:mitochondrion"/>
    <property type="evidence" value="ECO:0007669"/>
    <property type="project" value="TreeGrafter"/>
</dbReference>
<dbReference type="WBParaSite" id="Csp11.Scaffold629.g7784.t1">
    <property type="protein sequence ID" value="Csp11.Scaffold629.g7784.t1"/>
    <property type="gene ID" value="Csp11.Scaffold629.g7784"/>
</dbReference>
<feature type="domain" description="Rhodanese" evidence="5">
    <location>
        <begin position="22"/>
        <end position="162"/>
    </location>
</feature>
<dbReference type="InterPro" id="IPR001763">
    <property type="entry name" value="Rhodanese-like_dom"/>
</dbReference>
<dbReference type="AlphaFoldDB" id="A0A1I7UBY4"/>
<evidence type="ECO:0000259" key="5">
    <source>
        <dbReference type="PROSITE" id="PS50206"/>
    </source>
</evidence>
<dbReference type="Proteomes" id="UP000095282">
    <property type="component" value="Unplaced"/>
</dbReference>
<evidence type="ECO:0000256" key="2">
    <source>
        <dbReference type="ARBA" id="ARBA00022679"/>
    </source>
</evidence>
<keyword evidence="2" id="KW-0808">Transferase</keyword>
<dbReference type="PROSITE" id="PS50206">
    <property type="entry name" value="RHODANESE_3"/>
    <property type="match status" value="2"/>
</dbReference>
<comment type="catalytic activity">
    <reaction evidence="4">
        <text>thiosulfate + hydrogen cyanide = thiocyanate + sulfite + 2 H(+)</text>
        <dbReference type="Rhea" id="RHEA:16881"/>
        <dbReference type="ChEBI" id="CHEBI:15378"/>
        <dbReference type="ChEBI" id="CHEBI:17359"/>
        <dbReference type="ChEBI" id="CHEBI:18022"/>
        <dbReference type="ChEBI" id="CHEBI:18407"/>
        <dbReference type="ChEBI" id="CHEBI:33542"/>
        <dbReference type="EC" id="2.8.1.1"/>
    </reaction>
</comment>
<dbReference type="SMART" id="SM00450">
    <property type="entry name" value="RHOD"/>
    <property type="match status" value="2"/>
</dbReference>
<dbReference type="InterPro" id="IPR036873">
    <property type="entry name" value="Rhodanese-like_dom_sf"/>
</dbReference>
<proteinExistence type="predicted"/>
<dbReference type="EC" id="2.8.1.1" evidence="1"/>
<dbReference type="Gene3D" id="3.40.250.10">
    <property type="entry name" value="Rhodanese-like domain"/>
    <property type="match status" value="2"/>
</dbReference>
<organism evidence="6 7">
    <name type="scientific">Caenorhabditis tropicalis</name>
    <dbReference type="NCBI Taxonomy" id="1561998"/>
    <lineage>
        <taxon>Eukaryota</taxon>
        <taxon>Metazoa</taxon>
        <taxon>Ecdysozoa</taxon>
        <taxon>Nematoda</taxon>
        <taxon>Chromadorea</taxon>
        <taxon>Rhabditida</taxon>
        <taxon>Rhabditina</taxon>
        <taxon>Rhabditomorpha</taxon>
        <taxon>Rhabditoidea</taxon>
        <taxon>Rhabditidae</taxon>
        <taxon>Peloderinae</taxon>
        <taxon>Caenorhabditis</taxon>
    </lineage>
</organism>
<keyword evidence="3" id="KW-0677">Repeat</keyword>
<evidence type="ECO:0000256" key="3">
    <source>
        <dbReference type="ARBA" id="ARBA00022737"/>
    </source>
</evidence>
<dbReference type="InterPro" id="IPR045078">
    <property type="entry name" value="TST/MPST-like"/>
</dbReference>